<dbReference type="GO" id="GO:0005829">
    <property type="term" value="C:cytosol"/>
    <property type="evidence" value="ECO:0007669"/>
    <property type="project" value="TreeGrafter"/>
</dbReference>
<sequence>MNRLIIDLNALRHNLDKIGSWMDKCNAKWTVVTKVLCGHVDTLKALQVMGVRSIGDSRLMNLRAVERIVPDLESWYLRLPHLSAIEEIVSLADVSLNSEIETIIALNEVAKRQDKIHRIIIMIELGDLREGILPGGLIRFYEHVFNLSNIEVLGIGTNVGCLAGVVPNIDQFAQLVLYRELLELKFKHKLPLISAGSSIVLPLTLEGRLPRAVNHFRIGESIFLGSNLVDGGTLEGLRDDVVVLEGEIAEIKEKSLVPSGETSSITSGTTAAKEEYSPCQRGYRALVAIGQLDTGTTGIIPMDDRYHIAGSSSDITVVNLGDNPEGLTIGDSVRFKLNYAALLHLMSGKYINKETRPGLVEFSASLASINDTEVAPVLDGVTD</sequence>
<evidence type="ECO:0000256" key="1">
    <source>
        <dbReference type="ARBA" id="ARBA00001933"/>
    </source>
</evidence>
<evidence type="ECO:0000256" key="3">
    <source>
        <dbReference type="ARBA" id="ARBA00023235"/>
    </source>
</evidence>
<comment type="caution">
    <text evidence="5">The sequence shown here is derived from an EMBL/GenBank/DDBJ whole genome shotgun (WGS) entry which is preliminary data.</text>
</comment>
<evidence type="ECO:0000313" key="5">
    <source>
        <dbReference type="EMBL" id="OYD16637.1"/>
    </source>
</evidence>
<evidence type="ECO:0000313" key="6">
    <source>
        <dbReference type="Proteomes" id="UP000215559"/>
    </source>
</evidence>
<dbReference type="Gene3D" id="3.20.20.10">
    <property type="entry name" value="Alanine racemase"/>
    <property type="match status" value="1"/>
</dbReference>
<dbReference type="Proteomes" id="UP000215559">
    <property type="component" value="Unassembled WGS sequence"/>
</dbReference>
<comment type="cofactor">
    <cofactor evidence="1">
        <name>pyridoxal 5'-phosphate</name>
        <dbReference type="ChEBI" id="CHEBI:597326"/>
    </cofactor>
</comment>
<evidence type="ECO:0000259" key="4">
    <source>
        <dbReference type="Pfam" id="PF01168"/>
    </source>
</evidence>
<feature type="domain" description="Alanine racemase N-terminal" evidence="4">
    <location>
        <begin position="6"/>
        <end position="225"/>
    </location>
</feature>
<dbReference type="AlphaFoldDB" id="A0A235BXW6"/>
<dbReference type="GO" id="GO:0008784">
    <property type="term" value="F:alanine racemase activity"/>
    <property type="evidence" value="ECO:0007669"/>
    <property type="project" value="TreeGrafter"/>
</dbReference>
<dbReference type="EMBL" id="NOZP01000042">
    <property type="protein sequence ID" value="OYD16637.1"/>
    <property type="molecule type" value="Genomic_DNA"/>
</dbReference>
<keyword evidence="3" id="KW-0413">Isomerase</keyword>
<dbReference type="PANTHER" id="PTHR30511:SF3">
    <property type="entry name" value="LYSINE RACEMASE"/>
    <property type="match status" value="1"/>
</dbReference>
<dbReference type="InterPro" id="IPR029066">
    <property type="entry name" value="PLP-binding_barrel"/>
</dbReference>
<dbReference type="InterPro" id="IPR000821">
    <property type="entry name" value="Ala_racemase"/>
</dbReference>
<proteinExistence type="predicted"/>
<accession>A0A235BXW6</accession>
<keyword evidence="2" id="KW-0663">Pyridoxal phosphate</keyword>
<gene>
    <name evidence="5" type="ORF">CH330_02205</name>
</gene>
<dbReference type="PANTHER" id="PTHR30511">
    <property type="entry name" value="ALANINE RACEMASE"/>
    <property type="match status" value="1"/>
</dbReference>
<organism evidence="5 6">
    <name type="scientific">candidate division WOR-3 bacterium JGI_Cruoil_03_51_56</name>
    <dbReference type="NCBI Taxonomy" id="1973747"/>
    <lineage>
        <taxon>Bacteria</taxon>
        <taxon>Bacteria division WOR-3</taxon>
    </lineage>
</organism>
<dbReference type="Pfam" id="PF01168">
    <property type="entry name" value="Ala_racemase_N"/>
    <property type="match status" value="1"/>
</dbReference>
<dbReference type="InterPro" id="IPR001608">
    <property type="entry name" value="Ala_racemase_N"/>
</dbReference>
<dbReference type="GO" id="GO:0030170">
    <property type="term" value="F:pyridoxal phosphate binding"/>
    <property type="evidence" value="ECO:0007669"/>
    <property type="project" value="TreeGrafter"/>
</dbReference>
<dbReference type="SUPFAM" id="SSF51419">
    <property type="entry name" value="PLP-binding barrel"/>
    <property type="match status" value="1"/>
</dbReference>
<name>A0A235BXW6_UNCW3</name>
<reference evidence="5 6" key="1">
    <citation type="submission" date="2017-07" db="EMBL/GenBank/DDBJ databases">
        <title>Recovery of genomes from metagenomes via a dereplication, aggregation, and scoring strategy.</title>
        <authorList>
            <person name="Sieber C.M."/>
            <person name="Probst A.J."/>
            <person name="Sharrar A."/>
            <person name="Thomas B.C."/>
            <person name="Hess M."/>
            <person name="Tringe S.G."/>
            <person name="Banfield J.F."/>
        </authorList>
    </citation>
    <scope>NUCLEOTIDE SEQUENCE [LARGE SCALE GENOMIC DNA]</scope>
    <source>
        <strain evidence="5">JGI_Cruoil_03_51_56</strain>
    </source>
</reference>
<evidence type="ECO:0000256" key="2">
    <source>
        <dbReference type="ARBA" id="ARBA00022898"/>
    </source>
</evidence>
<protein>
    <recommendedName>
        <fullName evidence="4">Alanine racemase N-terminal domain-containing protein</fullName>
    </recommendedName>
</protein>